<dbReference type="RefSeq" id="WP_149081734.1">
    <property type="nucleotide sequence ID" value="NZ_VTAW01000014.1"/>
</dbReference>
<dbReference type="Proteomes" id="UP000324104">
    <property type="component" value="Unassembled WGS sequence"/>
</dbReference>
<gene>
    <name evidence="2" type="ORF">FYC77_12020</name>
</gene>
<evidence type="ECO:0000313" key="3">
    <source>
        <dbReference type="Proteomes" id="UP000324104"/>
    </source>
</evidence>
<organism evidence="2 3">
    <name type="scientific">Natrialba swarupiae</name>
    <dbReference type="NCBI Taxonomy" id="2448032"/>
    <lineage>
        <taxon>Archaea</taxon>
        <taxon>Methanobacteriati</taxon>
        <taxon>Methanobacteriota</taxon>
        <taxon>Stenosarchaea group</taxon>
        <taxon>Halobacteria</taxon>
        <taxon>Halobacteriales</taxon>
        <taxon>Natrialbaceae</taxon>
        <taxon>Natrialba</taxon>
    </lineage>
</organism>
<accession>A0A5D5ALM4</accession>
<feature type="domain" description="Halobacterial output" evidence="1">
    <location>
        <begin position="19"/>
        <end position="82"/>
    </location>
</feature>
<evidence type="ECO:0000259" key="1">
    <source>
        <dbReference type="Pfam" id="PF18545"/>
    </source>
</evidence>
<keyword evidence="3" id="KW-1185">Reference proteome</keyword>
<name>A0A5D5ALM4_9EURY</name>
<dbReference type="AlphaFoldDB" id="A0A5D5ALM4"/>
<dbReference type="Pfam" id="PF18545">
    <property type="entry name" value="HalOD1"/>
    <property type="match status" value="1"/>
</dbReference>
<reference evidence="2 3" key="1">
    <citation type="submission" date="2019-08" db="EMBL/GenBank/DDBJ databases">
        <title>Archaea genome.</title>
        <authorList>
            <person name="Kajale S."/>
            <person name="Shouche Y."/>
            <person name="Deshpande N."/>
            <person name="Sharma A."/>
        </authorList>
    </citation>
    <scope>NUCLEOTIDE SEQUENCE [LARGE SCALE GENOMIC DNA]</scope>
    <source>
        <strain evidence="2 3">ESP3B_9</strain>
    </source>
</reference>
<dbReference type="InterPro" id="IPR040624">
    <property type="entry name" value="HalOD1"/>
</dbReference>
<evidence type="ECO:0000313" key="2">
    <source>
        <dbReference type="EMBL" id="TYT61747.1"/>
    </source>
</evidence>
<protein>
    <recommendedName>
        <fullName evidence="1">Halobacterial output domain-containing protein</fullName>
    </recommendedName>
</protein>
<dbReference type="EMBL" id="VTAW01000014">
    <property type="protein sequence ID" value="TYT61747.1"/>
    <property type="molecule type" value="Genomic_DNA"/>
</dbReference>
<sequence>MGDSNETIEVNLQDENIDSKPSIVIAKALATFEGVDPETLPTACGIRLHDYVDPDALDKLVSSDEDVSILFNIEDYRVKVGDSKLKVEETYHS</sequence>
<comment type="caution">
    <text evidence="2">The sequence shown here is derived from an EMBL/GenBank/DDBJ whole genome shotgun (WGS) entry which is preliminary data.</text>
</comment>
<proteinExistence type="predicted"/>